<dbReference type="Proteomes" id="UP001152755">
    <property type="component" value="Unassembled WGS sequence"/>
</dbReference>
<comment type="caution">
    <text evidence="1">The sequence shown here is derived from an EMBL/GenBank/DDBJ whole genome shotgun (WGS) entry which is preliminary data.</text>
</comment>
<dbReference type="AlphaFoldDB" id="A0A9X4RFL8"/>
<evidence type="ECO:0000313" key="1">
    <source>
        <dbReference type="EMBL" id="MDG3016417.1"/>
    </source>
</evidence>
<organism evidence="1 2">
    <name type="scientific">Speluncibacter jeojiensis</name>
    <dbReference type="NCBI Taxonomy" id="2710754"/>
    <lineage>
        <taxon>Bacteria</taxon>
        <taxon>Bacillati</taxon>
        <taxon>Actinomycetota</taxon>
        <taxon>Actinomycetes</taxon>
        <taxon>Mycobacteriales</taxon>
        <taxon>Speluncibacteraceae</taxon>
        <taxon>Speluncibacter</taxon>
    </lineage>
</organism>
<dbReference type="EMBL" id="JANRHA010000013">
    <property type="protein sequence ID" value="MDG3016417.1"/>
    <property type="molecule type" value="Genomic_DNA"/>
</dbReference>
<evidence type="ECO:0000313" key="2">
    <source>
        <dbReference type="Proteomes" id="UP001152755"/>
    </source>
</evidence>
<name>A0A9X4RFL8_9ACTN</name>
<proteinExistence type="predicted"/>
<protein>
    <submittedName>
        <fullName evidence="1">Uncharacterized protein</fullName>
    </submittedName>
</protein>
<sequence>MALAIATVNAILIGLVLALAVSIEQLVTILPNYTDRAQELLSGLHGQLTSWGVGAGQAHDLLWKIDPRRFGPRVAAGSGSGRRWFARFG</sequence>
<reference evidence="1" key="1">
    <citation type="submission" date="2022-08" db="EMBL/GenBank/DDBJ databases">
        <title>Genome analysis of Corynebacteriales strain.</title>
        <authorList>
            <person name="Lee S.D."/>
        </authorList>
    </citation>
    <scope>NUCLEOTIDE SEQUENCE</scope>
    <source>
        <strain evidence="1">D3-21</strain>
    </source>
</reference>
<dbReference type="RefSeq" id="WP_277830560.1">
    <property type="nucleotide sequence ID" value="NZ_JAAIVF010000001.1"/>
</dbReference>
<gene>
    <name evidence="1" type="ORF">NVS88_17825</name>
</gene>
<accession>A0A9X4RFL8</accession>
<keyword evidence="2" id="KW-1185">Reference proteome</keyword>